<keyword evidence="3" id="KW-1185">Reference proteome</keyword>
<feature type="transmembrane region" description="Helical" evidence="1">
    <location>
        <begin position="226"/>
        <end position="248"/>
    </location>
</feature>
<dbReference type="RefSeq" id="XP_062719691.1">
    <property type="nucleotide sequence ID" value="XM_062862847.1"/>
</dbReference>
<feature type="transmembrane region" description="Helical" evidence="1">
    <location>
        <begin position="280"/>
        <end position="308"/>
    </location>
</feature>
<dbReference type="Proteomes" id="UP001273166">
    <property type="component" value="Unassembled WGS sequence"/>
</dbReference>
<dbReference type="GO" id="GO:0005794">
    <property type="term" value="C:Golgi apparatus"/>
    <property type="evidence" value="ECO:0007669"/>
    <property type="project" value="TreeGrafter"/>
</dbReference>
<dbReference type="AlphaFoldDB" id="A0AAJ0GPW2"/>
<dbReference type="PANTHER" id="PTHR34391:SF1">
    <property type="entry name" value="UPF0658 GOLGI APPARATUS MEMBRANE PROTEIN C1952.10C-RELATED"/>
    <property type="match status" value="1"/>
</dbReference>
<organism evidence="2 3">
    <name type="scientific">Chaetomium strumarium</name>
    <dbReference type="NCBI Taxonomy" id="1170767"/>
    <lineage>
        <taxon>Eukaryota</taxon>
        <taxon>Fungi</taxon>
        <taxon>Dikarya</taxon>
        <taxon>Ascomycota</taxon>
        <taxon>Pezizomycotina</taxon>
        <taxon>Sordariomycetes</taxon>
        <taxon>Sordariomycetidae</taxon>
        <taxon>Sordariales</taxon>
        <taxon>Chaetomiaceae</taxon>
        <taxon>Chaetomium</taxon>
    </lineage>
</organism>
<accession>A0AAJ0GPW2</accession>
<gene>
    <name evidence="2" type="ORF">B0T15DRAFT_223896</name>
</gene>
<feature type="transmembrane region" description="Helical" evidence="1">
    <location>
        <begin position="255"/>
        <end position="274"/>
    </location>
</feature>
<feature type="transmembrane region" description="Helical" evidence="1">
    <location>
        <begin position="183"/>
        <end position="206"/>
    </location>
</feature>
<keyword evidence="1" id="KW-0472">Membrane</keyword>
<name>A0AAJ0GPW2_9PEZI</name>
<keyword evidence="1" id="KW-1133">Transmembrane helix</keyword>
<evidence type="ECO:0000313" key="3">
    <source>
        <dbReference type="Proteomes" id="UP001273166"/>
    </source>
</evidence>
<feature type="transmembrane region" description="Helical" evidence="1">
    <location>
        <begin position="139"/>
        <end position="162"/>
    </location>
</feature>
<dbReference type="GeneID" id="87881676"/>
<feature type="transmembrane region" description="Helical" evidence="1">
    <location>
        <begin position="82"/>
        <end position="102"/>
    </location>
</feature>
<evidence type="ECO:0000256" key="1">
    <source>
        <dbReference type="SAM" id="Phobius"/>
    </source>
</evidence>
<protein>
    <submittedName>
        <fullName evidence="2">Uncharacterized protein</fullName>
    </submittedName>
</protein>
<reference evidence="2" key="2">
    <citation type="submission" date="2023-06" db="EMBL/GenBank/DDBJ databases">
        <authorList>
            <consortium name="Lawrence Berkeley National Laboratory"/>
            <person name="Mondo S.J."/>
            <person name="Hensen N."/>
            <person name="Bonometti L."/>
            <person name="Westerberg I."/>
            <person name="Brannstrom I.O."/>
            <person name="Guillou S."/>
            <person name="Cros-Aarteil S."/>
            <person name="Calhoun S."/>
            <person name="Haridas S."/>
            <person name="Kuo A."/>
            <person name="Pangilinan J."/>
            <person name="Riley R."/>
            <person name="Labutti K."/>
            <person name="Andreopoulos B."/>
            <person name="Lipzen A."/>
            <person name="Chen C."/>
            <person name="Yanf M."/>
            <person name="Daum C."/>
            <person name="Ng V."/>
            <person name="Clum A."/>
            <person name="Steindorff A."/>
            <person name="Ohm R."/>
            <person name="Martin F."/>
            <person name="Silar P."/>
            <person name="Natvig D."/>
            <person name="Lalanne C."/>
            <person name="Gautier V."/>
            <person name="Ament-Velasquez S.L."/>
            <person name="Kruys A."/>
            <person name="Hutchinson M.I."/>
            <person name="Powell A.J."/>
            <person name="Barry K."/>
            <person name="Miller A.N."/>
            <person name="Grigoriev I.V."/>
            <person name="Debuchy R."/>
            <person name="Gladieux P."/>
            <person name="Thoren M.H."/>
            <person name="Johannesson H."/>
        </authorList>
    </citation>
    <scope>NUCLEOTIDE SEQUENCE</scope>
    <source>
        <strain evidence="2">CBS 333.67</strain>
    </source>
</reference>
<reference evidence="2" key="1">
    <citation type="journal article" date="2023" name="Mol. Phylogenet. Evol.">
        <title>Genome-scale phylogeny and comparative genomics of the fungal order Sordariales.</title>
        <authorList>
            <person name="Hensen N."/>
            <person name="Bonometti L."/>
            <person name="Westerberg I."/>
            <person name="Brannstrom I.O."/>
            <person name="Guillou S."/>
            <person name="Cros-Aarteil S."/>
            <person name="Calhoun S."/>
            <person name="Haridas S."/>
            <person name="Kuo A."/>
            <person name="Mondo S."/>
            <person name="Pangilinan J."/>
            <person name="Riley R."/>
            <person name="LaButti K."/>
            <person name="Andreopoulos B."/>
            <person name="Lipzen A."/>
            <person name="Chen C."/>
            <person name="Yan M."/>
            <person name="Daum C."/>
            <person name="Ng V."/>
            <person name="Clum A."/>
            <person name="Steindorff A."/>
            <person name="Ohm R.A."/>
            <person name="Martin F."/>
            <person name="Silar P."/>
            <person name="Natvig D.O."/>
            <person name="Lalanne C."/>
            <person name="Gautier V."/>
            <person name="Ament-Velasquez S.L."/>
            <person name="Kruys A."/>
            <person name="Hutchinson M.I."/>
            <person name="Powell A.J."/>
            <person name="Barry K."/>
            <person name="Miller A.N."/>
            <person name="Grigoriev I.V."/>
            <person name="Debuchy R."/>
            <person name="Gladieux P."/>
            <person name="Hiltunen Thoren M."/>
            <person name="Johannesson H."/>
        </authorList>
    </citation>
    <scope>NUCLEOTIDE SEQUENCE</scope>
    <source>
        <strain evidence="2">CBS 333.67</strain>
    </source>
</reference>
<dbReference type="InterPro" id="IPR040410">
    <property type="entry name" value="UPF0658_Golgi"/>
</dbReference>
<feature type="transmembrane region" description="Helical" evidence="1">
    <location>
        <begin position="16"/>
        <end position="37"/>
    </location>
</feature>
<evidence type="ECO:0000313" key="2">
    <source>
        <dbReference type="EMBL" id="KAK3303911.1"/>
    </source>
</evidence>
<sequence length="352" mass="38290">MAGATMYTPETTWTRLFLSVAVVQGLVAASLEAYVLIAVQRCFAPPVVQVRAGHTVPMFFALFIFGFVYQLLLVYDALRSSNMIQAIGLCLYNLCLLIYAIFQPVDIKASLDSLAGSRTGDNQPLLTPGTDAWGDSKPALIAVAIVVALATSLLCFAAHKLRSEFAWFVYKVTNADLPMKRRVLILQVVIINQAYVALLKFDVFFLLGFLVQNAVNASANMGDPEFGLSIAVLPVVCLVVWLAVACALRENKVGTLAVILGYLAAAAFLSWKLATLPRRISMLVAFAAITLVMTLCTIVMAVLCLANFGKGVMKFTQSQHRQAGHGYDSHYLQETDYASLSSGYAPRRLSLD</sequence>
<dbReference type="EMBL" id="JAUDZG010000005">
    <property type="protein sequence ID" value="KAK3303911.1"/>
    <property type="molecule type" value="Genomic_DNA"/>
</dbReference>
<comment type="caution">
    <text evidence="2">The sequence shown here is derived from an EMBL/GenBank/DDBJ whole genome shotgun (WGS) entry which is preliminary data.</text>
</comment>
<dbReference type="PANTHER" id="PTHR34391">
    <property type="entry name" value="UPF0658 GOLGI APPARATUS MEMBRANE PROTEIN C1952.10C-RELATED"/>
    <property type="match status" value="1"/>
</dbReference>
<keyword evidence="1" id="KW-0812">Transmembrane</keyword>
<feature type="transmembrane region" description="Helical" evidence="1">
    <location>
        <begin position="57"/>
        <end position="75"/>
    </location>
</feature>
<proteinExistence type="predicted"/>